<feature type="domain" description="SGNH hydrolase-type esterase" evidence="1">
    <location>
        <begin position="20"/>
        <end position="185"/>
    </location>
</feature>
<evidence type="ECO:0000259" key="1">
    <source>
        <dbReference type="Pfam" id="PF13472"/>
    </source>
</evidence>
<dbReference type="Proteomes" id="UP001236806">
    <property type="component" value="Unassembled WGS sequence"/>
</dbReference>
<dbReference type="SUPFAM" id="SSF52266">
    <property type="entry name" value="SGNH hydrolase"/>
    <property type="match status" value="1"/>
</dbReference>
<keyword evidence="3" id="KW-1185">Reference proteome</keyword>
<sequence length="236" mass="24301">MVQYFRMEAFPAASLGHVVLLGDSIFDNGAYVGGGPDVISQLRQELPGWKCTLLAIDGDIITGVVRQLDRLPADATHLVVSAGGNDALGHSPLLQEQPSTVGGALLMLGGARDRFDADYRAMLSAVLAGGLPVGVCTVYDTPPSGPNQPVIKAALSLFNDVITRAAFSRGVALVDLRLVCSEDGDYANPIEPSIQGGRKIAQAIATLLGTAAPGPHSIVVAGAARNEPATPPDLAG</sequence>
<name>A0ABU0PFT3_9MICC</name>
<protein>
    <recommendedName>
        <fullName evidence="1">SGNH hydrolase-type esterase domain-containing protein</fullName>
    </recommendedName>
</protein>
<dbReference type="CDD" id="cd00229">
    <property type="entry name" value="SGNH_hydrolase"/>
    <property type="match status" value="1"/>
</dbReference>
<accession>A0ABU0PFT3</accession>
<dbReference type="Gene3D" id="3.40.50.1110">
    <property type="entry name" value="SGNH hydrolase"/>
    <property type="match status" value="1"/>
</dbReference>
<reference evidence="2 3" key="1">
    <citation type="submission" date="2023-07" db="EMBL/GenBank/DDBJ databases">
        <title>Comparative genomics of wheat-associated soil bacteria to identify genetic determinants of phenazine resistance.</title>
        <authorList>
            <person name="Mouncey N."/>
        </authorList>
    </citation>
    <scope>NUCLEOTIDE SEQUENCE [LARGE SCALE GENOMIC DNA]</scope>
    <source>
        <strain evidence="2 3">W1I3</strain>
    </source>
</reference>
<organism evidence="2 3">
    <name type="scientific">Pseudarthrobacter siccitolerans</name>
    <dbReference type="NCBI Taxonomy" id="861266"/>
    <lineage>
        <taxon>Bacteria</taxon>
        <taxon>Bacillati</taxon>
        <taxon>Actinomycetota</taxon>
        <taxon>Actinomycetes</taxon>
        <taxon>Micrococcales</taxon>
        <taxon>Micrococcaceae</taxon>
        <taxon>Pseudarthrobacter</taxon>
    </lineage>
</organism>
<evidence type="ECO:0000313" key="2">
    <source>
        <dbReference type="EMBL" id="MDQ0672823.1"/>
    </source>
</evidence>
<evidence type="ECO:0000313" key="3">
    <source>
        <dbReference type="Proteomes" id="UP001236806"/>
    </source>
</evidence>
<comment type="caution">
    <text evidence="2">The sequence shown here is derived from an EMBL/GenBank/DDBJ whole genome shotgun (WGS) entry which is preliminary data.</text>
</comment>
<dbReference type="EMBL" id="JAUSXB010000001">
    <property type="protein sequence ID" value="MDQ0672823.1"/>
    <property type="molecule type" value="Genomic_DNA"/>
</dbReference>
<dbReference type="InterPro" id="IPR036514">
    <property type="entry name" value="SGNH_hydro_sf"/>
</dbReference>
<dbReference type="Pfam" id="PF13472">
    <property type="entry name" value="Lipase_GDSL_2"/>
    <property type="match status" value="1"/>
</dbReference>
<gene>
    <name evidence="2" type="ORF">QFZ36_000384</name>
</gene>
<dbReference type="InterPro" id="IPR013830">
    <property type="entry name" value="SGNH_hydro"/>
</dbReference>
<proteinExistence type="predicted"/>